<proteinExistence type="predicted"/>
<feature type="chain" id="PRO_5001645250" evidence="3">
    <location>
        <begin position="20"/>
        <end position="156"/>
    </location>
</feature>
<dbReference type="eggNOG" id="ENOG502SGA3">
    <property type="taxonomic scope" value="Eukaryota"/>
</dbReference>
<evidence type="ECO:0000313" key="5">
    <source>
        <dbReference type="Proteomes" id="UP000027135"/>
    </source>
</evidence>
<evidence type="ECO:0000256" key="3">
    <source>
        <dbReference type="SAM" id="SignalP"/>
    </source>
</evidence>
<reference evidence="4 5" key="1">
    <citation type="journal article" date="2014" name="Nat. Commun.">
        <title>Molecular traces of alternative social organization in a termite genome.</title>
        <authorList>
            <person name="Terrapon N."/>
            <person name="Li C."/>
            <person name="Robertson H.M."/>
            <person name="Ji L."/>
            <person name="Meng X."/>
            <person name="Booth W."/>
            <person name="Chen Z."/>
            <person name="Childers C.P."/>
            <person name="Glastad K.M."/>
            <person name="Gokhale K."/>
            <person name="Gowin J."/>
            <person name="Gronenberg W."/>
            <person name="Hermansen R.A."/>
            <person name="Hu H."/>
            <person name="Hunt B.G."/>
            <person name="Huylmans A.K."/>
            <person name="Khalil S.M."/>
            <person name="Mitchell R.D."/>
            <person name="Munoz-Torres M.C."/>
            <person name="Mustard J.A."/>
            <person name="Pan H."/>
            <person name="Reese J.T."/>
            <person name="Scharf M.E."/>
            <person name="Sun F."/>
            <person name="Vogel H."/>
            <person name="Xiao J."/>
            <person name="Yang W."/>
            <person name="Yang Z."/>
            <person name="Yang Z."/>
            <person name="Zhou J."/>
            <person name="Zhu J."/>
            <person name="Brent C.S."/>
            <person name="Elsik C.G."/>
            <person name="Goodisman M.A."/>
            <person name="Liberles D.A."/>
            <person name="Roe R.M."/>
            <person name="Vargo E.L."/>
            <person name="Vilcinskas A."/>
            <person name="Wang J."/>
            <person name="Bornberg-Bauer E."/>
            <person name="Korb J."/>
            <person name="Zhang G."/>
            <person name="Liebig J."/>
        </authorList>
    </citation>
    <scope>NUCLEOTIDE SEQUENCE [LARGE SCALE GENOMIC DNA]</scope>
    <source>
        <tissue evidence="4">Whole organism</tissue>
    </source>
</reference>
<dbReference type="PROSITE" id="PS51155">
    <property type="entry name" value="CHIT_BIND_RR_2"/>
    <property type="match status" value="1"/>
</dbReference>
<name>A0A067RII3_ZOONE</name>
<dbReference type="EMBL" id="KK852456">
    <property type="protein sequence ID" value="KDR23626.1"/>
    <property type="molecule type" value="Genomic_DNA"/>
</dbReference>
<keyword evidence="5" id="KW-1185">Reference proteome</keyword>
<dbReference type="InterPro" id="IPR051217">
    <property type="entry name" value="Insect_Cuticle_Struc_Prot"/>
</dbReference>
<dbReference type="Pfam" id="PF00379">
    <property type="entry name" value="Chitin_bind_4"/>
    <property type="match status" value="1"/>
</dbReference>
<dbReference type="InParanoid" id="A0A067RII3"/>
<dbReference type="PRINTS" id="PR00947">
    <property type="entry name" value="CUTICLE"/>
</dbReference>
<dbReference type="GO" id="GO:0005615">
    <property type="term" value="C:extracellular space"/>
    <property type="evidence" value="ECO:0007669"/>
    <property type="project" value="TreeGrafter"/>
</dbReference>
<evidence type="ECO:0000256" key="2">
    <source>
        <dbReference type="PROSITE-ProRule" id="PRU00497"/>
    </source>
</evidence>
<accession>A0A067RII3</accession>
<feature type="signal peptide" evidence="3">
    <location>
        <begin position="1"/>
        <end position="19"/>
    </location>
</feature>
<keyword evidence="3" id="KW-0732">Signal</keyword>
<dbReference type="GO" id="GO:0031012">
    <property type="term" value="C:extracellular matrix"/>
    <property type="evidence" value="ECO:0007669"/>
    <property type="project" value="TreeGrafter"/>
</dbReference>
<dbReference type="STRING" id="136037.A0A067RII3"/>
<dbReference type="OMA" id="XHPAPAP"/>
<sequence length="156" mass="16358">MFGIPQTLCVATLLAVAQAGYLGGGYAGYSAPVAYATPAYHAAPTYAAPGIIKAPVAYKAAPAVDYYAYPKYSFNYGVNDPHTGDIKNQWEERDGDVVKGEYSLVEPDGTVRTVSYTADAHNGFNAVVHRSGPAVHPGAVVKAVAAPAPVYGGYYH</sequence>
<dbReference type="InterPro" id="IPR000618">
    <property type="entry name" value="Insect_cuticle"/>
</dbReference>
<dbReference type="Proteomes" id="UP000027135">
    <property type="component" value="Unassembled WGS sequence"/>
</dbReference>
<evidence type="ECO:0000256" key="1">
    <source>
        <dbReference type="ARBA" id="ARBA00022460"/>
    </source>
</evidence>
<protein>
    <submittedName>
        <fullName evidence="4">Cuticle protein 19</fullName>
    </submittedName>
</protein>
<dbReference type="GO" id="GO:0042302">
    <property type="term" value="F:structural constituent of cuticle"/>
    <property type="evidence" value="ECO:0007669"/>
    <property type="project" value="UniProtKB-UniRule"/>
</dbReference>
<dbReference type="PROSITE" id="PS00233">
    <property type="entry name" value="CHIT_BIND_RR_1"/>
    <property type="match status" value="1"/>
</dbReference>
<evidence type="ECO:0000313" key="4">
    <source>
        <dbReference type="EMBL" id="KDR23626.1"/>
    </source>
</evidence>
<dbReference type="AlphaFoldDB" id="A0A067RII3"/>
<organism evidence="4 5">
    <name type="scientific">Zootermopsis nevadensis</name>
    <name type="common">Dampwood termite</name>
    <dbReference type="NCBI Taxonomy" id="136037"/>
    <lineage>
        <taxon>Eukaryota</taxon>
        <taxon>Metazoa</taxon>
        <taxon>Ecdysozoa</taxon>
        <taxon>Arthropoda</taxon>
        <taxon>Hexapoda</taxon>
        <taxon>Insecta</taxon>
        <taxon>Pterygota</taxon>
        <taxon>Neoptera</taxon>
        <taxon>Polyneoptera</taxon>
        <taxon>Dictyoptera</taxon>
        <taxon>Blattodea</taxon>
        <taxon>Blattoidea</taxon>
        <taxon>Termitoidae</taxon>
        <taxon>Termopsidae</taxon>
        <taxon>Zootermopsis</taxon>
    </lineage>
</organism>
<dbReference type="PANTHER" id="PTHR12236">
    <property type="entry name" value="STRUCTURAL CONTITUENT OF CUTICLE"/>
    <property type="match status" value="1"/>
</dbReference>
<gene>
    <name evidence="4" type="ORF">L798_12188</name>
</gene>
<dbReference type="InterPro" id="IPR031311">
    <property type="entry name" value="CHIT_BIND_RR_consensus"/>
</dbReference>
<dbReference type="PANTHER" id="PTHR12236:SF95">
    <property type="entry name" value="CUTICULAR PROTEIN 76BD, ISOFORM C-RELATED"/>
    <property type="match status" value="1"/>
</dbReference>
<keyword evidence="1 2" id="KW-0193">Cuticle</keyword>
<dbReference type="OrthoDB" id="6427684at2759"/>
<dbReference type="FunCoup" id="A0A067RII3">
    <property type="interactions" value="23"/>
</dbReference>